<name>A0A7M4EE99_CROPO</name>
<evidence type="ECO:0000256" key="5">
    <source>
        <dbReference type="ARBA" id="ARBA00023136"/>
    </source>
</evidence>
<feature type="binding site" evidence="6">
    <location>
        <position position="237"/>
    </location>
    <ligand>
        <name>Na(+)</name>
        <dbReference type="ChEBI" id="CHEBI:29101"/>
        <label>1</label>
    </ligand>
</feature>
<dbReference type="Proteomes" id="UP000594220">
    <property type="component" value="Unplaced"/>
</dbReference>
<feature type="transmembrane region" description="Helical" evidence="8">
    <location>
        <begin position="42"/>
        <end position="65"/>
    </location>
</feature>
<dbReference type="PANTHER" id="PTHR11616">
    <property type="entry name" value="SODIUM/CHLORIDE DEPENDENT TRANSPORTER"/>
    <property type="match status" value="1"/>
</dbReference>
<feature type="transmembrane region" description="Helical" evidence="8">
    <location>
        <begin position="179"/>
        <end position="196"/>
    </location>
</feature>
<dbReference type="AlphaFoldDB" id="A0A7M4EE99"/>
<feature type="binding site" evidence="6">
    <location>
        <position position="269"/>
    </location>
    <ligand>
        <name>Na(+)</name>
        <dbReference type="ChEBI" id="CHEBI:29101"/>
        <label>1</label>
    </ligand>
</feature>
<feature type="transmembrane region" description="Helical" evidence="8">
    <location>
        <begin position="317"/>
        <end position="336"/>
    </location>
</feature>
<evidence type="ECO:0000256" key="6">
    <source>
        <dbReference type="PIRSR" id="PIRSR600175-1"/>
    </source>
</evidence>
<feature type="chain" id="PRO_5029616928" evidence="9">
    <location>
        <begin position="19"/>
        <end position="403"/>
    </location>
</feature>
<keyword evidence="11" id="KW-1185">Reference proteome</keyword>
<dbReference type="Pfam" id="PF00209">
    <property type="entry name" value="SNF"/>
    <property type="match status" value="1"/>
</dbReference>
<dbReference type="GO" id="GO:0001761">
    <property type="term" value="F:beta-alanine transmembrane transporter activity"/>
    <property type="evidence" value="ECO:0007669"/>
    <property type="project" value="TreeGrafter"/>
</dbReference>
<dbReference type="GO" id="GO:0015657">
    <property type="term" value="F:branched-chain amino acid:sodium symporter activity"/>
    <property type="evidence" value="ECO:0007669"/>
    <property type="project" value="TreeGrafter"/>
</dbReference>
<proteinExistence type="predicted"/>
<keyword evidence="6" id="KW-0915">Sodium</keyword>
<dbReference type="SUPFAM" id="SSF161070">
    <property type="entry name" value="SNF-like"/>
    <property type="match status" value="1"/>
</dbReference>
<keyword evidence="4 8" id="KW-1133">Transmembrane helix</keyword>
<evidence type="ECO:0000256" key="2">
    <source>
        <dbReference type="ARBA" id="ARBA00022448"/>
    </source>
</evidence>
<dbReference type="GO" id="GO:0015374">
    <property type="term" value="F:neutral, basic amino acid:sodium:chloride symporter activity"/>
    <property type="evidence" value="ECO:0007669"/>
    <property type="project" value="TreeGrafter"/>
</dbReference>
<feature type="transmembrane region" description="Helical" evidence="8">
    <location>
        <begin position="150"/>
        <end position="170"/>
    </location>
</feature>
<reference evidence="10" key="1">
    <citation type="submission" date="2025-08" db="UniProtKB">
        <authorList>
            <consortium name="Ensembl"/>
        </authorList>
    </citation>
    <scope>IDENTIFICATION</scope>
</reference>
<dbReference type="GO" id="GO:0089718">
    <property type="term" value="P:amino acid import across plasma membrane"/>
    <property type="evidence" value="ECO:0007669"/>
    <property type="project" value="TreeGrafter"/>
</dbReference>
<dbReference type="InterPro" id="IPR037272">
    <property type="entry name" value="SNS_sf"/>
</dbReference>
<feature type="binding site" evidence="6">
    <location>
        <position position="337"/>
    </location>
    <ligand>
        <name>Na(+)</name>
        <dbReference type="ChEBI" id="CHEBI:29101"/>
        <label>1</label>
    </ligand>
</feature>
<keyword evidence="2" id="KW-0813">Transport</keyword>
<feature type="signal peptide" evidence="9">
    <location>
        <begin position="1"/>
        <end position="18"/>
    </location>
</feature>
<dbReference type="GeneTree" id="ENSGT00940000159688"/>
<sequence length="403" mass="44407">LMLALAGLPLFFLECSLGQFASLGPVSVWRILPMFQGVGITMVLISTFVTIYYNVIIAYALYYLFASFQKVLPWSECFEWADARCGRNRTGTLLRCRRTGLSLWAMLCSFPAKPKPGEETAVTFTLTPLFGACSKVALQRSSGLDETGHIVWYLALCLLLSWIIVGAALFKGIKSSGKVVYFTALFPYLILIILLVRGATLEGAMDGIEYYIGKQSNFTKLMEAEVWKDAATQIFYSLSVAWGGLVALSSYNRFHNNCYFDAIFVCVTNCLTSVFAGFAIFSILGHMAFRAQRPVSEVVDSGFDLAFVAYPEALSQLPVAPLWAFLFFFMLLLLGLDSQFATIETLTTTIQDACPKVMKKLRIPITLGVCIILFLLGLVCVTQSGTGDGTGGHYTFPHWPTGS</sequence>
<feature type="transmembrane region" description="Helical" evidence="8">
    <location>
        <begin position="263"/>
        <end position="289"/>
    </location>
</feature>
<evidence type="ECO:0000256" key="1">
    <source>
        <dbReference type="ARBA" id="ARBA00004141"/>
    </source>
</evidence>
<evidence type="ECO:0000313" key="10">
    <source>
        <dbReference type="Ensembl" id="ENSCPRP00005007861.1"/>
    </source>
</evidence>
<dbReference type="GO" id="GO:0022858">
    <property type="term" value="F:alanine transmembrane transporter activity"/>
    <property type="evidence" value="ECO:0007669"/>
    <property type="project" value="TreeGrafter"/>
</dbReference>
<evidence type="ECO:0000256" key="4">
    <source>
        <dbReference type="ARBA" id="ARBA00022989"/>
    </source>
</evidence>
<feature type="transmembrane region" description="Helical" evidence="8">
    <location>
        <begin position="365"/>
        <end position="385"/>
    </location>
</feature>
<organism evidence="10 11">
    <name type="scientific">Crocodylus porosus</name>
    <name type="common">Saltwater crocodile</name>
    <name type="synonym">Estuarine crocodile</name>
    <dbReference type="NCBI Taxonomy" id="8502"/>
    <lineage>
        <taxon>Eukaryota</taxon>
        <taxon>Metazoa</taxon>
        <taxon>Chordata</taxon>
        <taxon>Craniata</taxon>
        <taxon>Vertebrata</taxon>
        <taxon>Euteleostomi</taxon>
        <taxon>Archelosauria</taxon>
        <taxon>Archosauria</taxon>
        <taxon>Crocodylia</taxon>
        <taxon>Longirostres</taxon>
        <taxon>Crocodylidae</taxon>
        <taxon>Crocodylus</taxon>
    </lineage>
</organism>
<feature type="transmembrane region" description="Helical" evidence="8">
    <location>
        <begin position="230"/>
        <end position="251"/>
    </location>
</feature>
<dbReference type="PRINTS" id="PR00176">
    <property type="entry name" value="NANEUSMPORT"/>
</dbReference>
<dbReference type="GO" id="GO:0005886">
    <property type="term" value="C:plasma membrane"/>
    <property type="evidence" value="ECO:0007669"/>
    <property type="project" value="TreeGrafter"/>
</dbReference>
<keyword evidence="7" id="KW-1015">Disulfide bond</keyword>
<dbReference type="GO" id="GO:1901235">
    <property type="term" value="F:(R)-carnitine transmembrane transporter activity"/>
    <property type="evidence" value="ECO:0007669"/>
    <property type="project" value="TreeGrafter"/>
</dbReference>
<dbReference type="Ensembl" id="ENSCPRT00005009236.1">
    <property type="protein sequence ID" value="ENSCPRP00005007861.1"/>
    <property type="gene ID" value="ENSCPRG00005005583.1"/>
</dbReference>
<feature type="disulfide bond" evidence="7">
    <location>
        <begin position="77"/>
        <end position="85"/>
    </location>
</feature>
<evidence type="ECO:0000313" key="11">
    <source>
        <dbReference type="Proteomes" id="UP000594220"/>
    </source>
</evidence>
<reference evidence="10" key="2">
    <citation type="submission" date="2025-09" db="UniProtKB">
        <authorList>
            <consortium name="Ensembl"/>
        </authorList>
    </citation>
    <scope>IDENTIFICATION</scope>
</reference>
<accession>A0A7M4EE99</accession>
<feature type="binding site" evidence="6">
    <location>
        <position position="338"/>
    </location>
    <ligand>
        <name>Na(+)</name>
        <dbReference type="ChEBI" id="CHEBI:29101"/>
        <label>1</label>
    </ligand>
</feature>
<dbReference type="PROSITE" id="PS00754">
    <property type="entry name" value="NA_NEUROTRAN_SYMP_2"/>
    <property type="match status" value="1"/>
</dbReference>
<dbReference type="GO" id="GO:0046872">
    <property type="term" value="F:metal ion binding"/>
    <property type="evidence" value="ECO:0007669"/>
    <property type="project" value="UniProtKB-KW"/>
</dbReference>
<protein>
    <submittedName>
        <fullName evidence="10">Solute carrier family 6 member 14</fullName>
    </submittedName>
</protein>
<evidence type="ECO:0000256" key="8">
    <source>
        <dbReference type="SAM" id="Phobius"/>
    </source>
</evidence>
<keyword evidence="9" id="KW-0732">Signal</keyword>
<keyword evidence="5 8" id="KW-0472">Membrane</keyword>
<gene>
    <name evidence="10" type="primary">SLC6A14</name>
</gene>
<comment type="subcellular location">
    <subcellularLocation>
        <location evidence="1">Membrane</location>
        <topology evidence="1">Multi-pass membrane protein</topology>
    </subcellularLocation>
</comment>
<dbReference type="PROSITE" id="PS50267">
    <property type="entry name" value="NA_NEUROTRAN_SYMP_3"/>
    <property type="match status" value="1"/>
</dbReference>
<keyword evidence="6" id="KW-0479">Metal-binding</keyword>
<evidence type="ECO:0000256" key="3">
    <source>
        <dbReference type="ARBA" id="ARBA00022692"/>
    </source>
</evidence>
<evidence type="ECO:0000256" key="9">
    <source>
        <dbReference type="SAM" id="SignalP"/>
    </source>
</evidence>
<dbReference type="InterPro" id="IPR000175">
    <property type="entry name" value="Na/ntran_symport"/>
</dbReference>
<feature type="binding site" evidence="6">
    <location>
        <position position="334"/>
    </location>
    <ligand>
        <name>Na(+)</name>
        <dbReference type="ChEBI" id="CHEBI:29101"/>
        <label>1</label>
    </ligand>
</feature>
<evidence type="ECO:0000256" key="7">
    <source>
        <dbReference type="PIRSR" id="PIRSR600175-2"/>
    </source>
</evidence>
<keyword evidence="3 8" id="KW-0812">Transmembrane</keyword>
<dbReference type="PANTHER" id="PTHR11616:SF286">
    <property type="entry name" value="SODIUM- AND CHLORIDE-DEPENDENT NEUTRAL AND BASIC AMINO ACID TRANSPORTER B(0+)"/>
    <property type="match status" value="1"/>
</dbReference>